<dbReference type="PANTHER" id="PTHR32089:SF112">
    <property type="entry name" value="LYSOZYME-LIKE PROTEIN-RELATED"/>
    <property type="match status" value="1"/>
</dbReference>
<reference evidence="5 6" key="1">
    <citation type="submission" date="2020-01" db="EMBL/GenBank/DDBJ databases">
        <authorList>
            <person name="Chen S."/>
        </authorList>
    </citation>
    <scope>NUCLEOTIDE SEQUENCE [LARGE SCALE GENOMIC DNA]</scope>
    <source>
        <strain evidence="5 6">GS-10</strain>
    </source>
</reference>
<dbReference type="EMBL" id="WWEN01000004">
    <property type="protein sequence ID" value="MYM55944.1"/>
    <property type="molecule type" value="Genomic_DNA"/>
</dbReference>
<protein>
    <submittedName>
        <fullName evidence="5">Methyl-accepting chemotaxis protein</fullName>
    </submittedName>
</protein>
<dbReference type="RefSeq" id="WP_160973660.1">
    <property type="nucleotide sequence ID" value="NZ_WWEN01000004.1"/>
</dbReference>
<keyword evidence="3" id="KW-1133">Transmembrane helix</keyword>
<dbReference type="SUPFAM" id="SSF58104">
    <property type="entry name" value="Methyl-accepting chemotaxis protein (MCP) signaling domain"/>
    <property type="match status" value="1"/>
</dbReference>
<dbReference type="GO" id="GO:0016020">
    <property type="term" value="C:membrane"/>
    <property type="evidence" value="ECO:0007669"/>
    <property type="project" value="InterPro"/>
</dbReference>
<sequence>MKFRYKVMAALFVVGLLPAAVVTILDLGRVNALTEDAARSELGSVHGLKKAAIEEYVLNLSKVARTLAADPTVIRAARFFDKEAQKLLVDAEIVVDDAAFDDFYAQQAENTPGAGAEDRARWQDLPPVARTLQHLYLSGNPEKIGEKHKLADAGDGSGYSRMHAQMHPFFLQVQQEFGFRDIFLLDPKEGRVVYSVAKDADFGTSMLSGPYKASNLARGARRIIEDEARDLVIVDFDPYEPSFNAQTSFILMPLQDRGRLWGILAFQLPADRLNAIVNADIKGYQTGDSFLLGRDGRLRSSPVRFGDLSIGAEISGDVFEQALAGESGIIYGLNHQGGEVIAAYGHVDIPKLDWVVLSSVETDEALAEGRAIARSAMTTLGVTGLSCLLFGLLLSAWLLRPVRALSRAFQDSVVKAMRSLREAADRSKDAAESMAAVAEQTSAQGGVVKENAIAAASNVSGAATTVEEISASIQEIASGVQRTSGLSSDAADKAQTATASLLELQKATARISDVVTFINGISAQTDLLALNAAVEAARAGEAGRGFAVVAEEVRKLAEQTSSSTEEIRREIEAVIGGVDENVKAILDISGAVETLQDQSSKISAAAQQQGKAAVALSNSMSDMSERVETVSTNITGVEAASSEAARAAADVMAQMQSVDDASSHTDTAIQDFMGRMDRL</sequence>
<proteinExistence type="predicted"/>
<evidence type="ECO:0000259" key="4">
    <source>
        <dbReference type="PROSITE" id="PS50111"/>
    </source>
</evidence>
<dbReference type="Gene3D" id="1.10.287.950">
    <property type="entry name" value="Methyl-accepting chemotaxis protein"/>
    <property type="match status" value="1"/>
</dbReference>
<comment type="caution">
    <text evidence="5">The sequence shown here is derived from an EMBL/GenBank/DDBJ whole genome shotgun (WGS) entry which is preliminary data.</text>
</comment>
<keyword evidence="3" id="KW-0472">Membrane</keyword>
<keyword evidence="6" id="KW-1185">Reference proteome</keyword>
<evidence type="ECO:0000313" key="5">
    <source>
        <dbReference type="EMBL" id="MYM55944.1"/>
    </source>
</evidence>
<dbReference type="AlphaFoldDB" id="A0A6L8LJ25"/>
<dbReference type="SMART" id="SM00283">
    <property type="entry name" value="MA"/>
    <property type="match status" value="1"/>
</dbReference>
<evidence type="ECO:0000256" key="1">
    <source>
        <dbReference type="ARBA" id="ARBA00023224"/>
    </source>
</evidence>
<feature type="domain" description="Methyl-accepting transducer" evidence="4">
    <location>
        <begin position="430"/>
        <end position="659"/>
    </location>
</feature>
<gene>
    <name evidence="5" type="ORF">GR167_11575</name>
</gene>
<feature type="transmembrane region" description="Helical" evidence="3">
    <location>
        <begin position="380"/>
        <end position="399"/>
    </location>
</feature>
<dbReference type="Gene3D" id="3.30.450.20">
    <property type="entry name" value="PAS domain"/>
    <property type="match status" value="1"/>
</dbReference>
<keyword evidence="3" id="KW-0812">Transmembrane</keyword>
<dbReference type="Proteomes" id="UP000479043">
    <property type="component" value="Unassembled WGS sequence"/>
</dbReference>
<evidence type="ECO:0000256" key="2">
    <source>
        <dbReference type="PROSITE-ProRule" id="PRU00284"/>
    </source>
</evidence>
<evidence type="ECO:0000313" key="6">
    <source>
        <dbReference type="Proteomes" id="UP000479043"/>
    </source>
</evidence>
<dbReference type="InterPro" id="IPR004089">
    <property type="entry name" value="MCPsignal_dom"/>
</dbReference>
<dbReference type="PANTHER" id="PTHR32089">
    <property type="entry name" value="METHYL-ACCEPTING CHEMOTAXIS PROTEIN MCPB"/>
    <property type="match status" value="1"/>
</dbReference>
<organism evidence="5 6">
    <name type="scientific">Thalassovita mangrovi</name>
    <dbReference type="NCBI Taxonomy" id="2692236"/>
    <lineage>
        <taxon>Bacteria</taxon>
        <taxon>Pseudomonadati</taxon>
        <taxon>Pseudomonadota</taxon>
        <taxon>Alphaproteobacteria</taxon>
        <taxon>Rhodobacterales</taxon>
        <taxon>Roseobacteraceae</taxon>
        <taxon>Thalassovita</taxon>
    </lineage>
</organism>
<keyword evidence="1 2" id="KW-0807">Transducer</keyword>
<dbReference type="GO" id="GO:0007165">
    <property type="term" value="P:signal transduction"/>
    <property type="evidence" value="ECO:0007669"/>
    <property type="project" value="UniProtKB-KW"/>
</dbReference>
<evidence type="ECO:0000256" key="3">
    <source>
        <dbReference type="SAM" id="Phobius"/>
    </source>
</evidence>
<dbReference type="PROSITE" id="PS50111">
    <property type="entry name" value="CHEMOTAXIS_TRANSDUC_2"/>
    <property type="match status" value="1"/>
</dbReference>
<accession>A0A6L8LJ25</accession>
<dbReference type="Pfam" id="PF00015">
    <property type="entry name" value="MCPsignal"/>
    <property type="match status" value="1"/>
</dbReference>
<name>A0A6L8LJ25_9RHOB</name>